<name>A0ABX0VU63_9RHOB</name>
<dbReference type="Gene3D" id="2.60.40.10">
    <property type="entry name" value="Immunoglobulins"/>
    <property type="match status" value="5"/>
</dbReference>
<sequence length="874" mass="89838">MSGVNYVVRNGSGIRSGVVSGDGMASVISVAAGEDVSLNLASAQISKYTRDGQTLNIELIDGRVIAIEGYFTPAGVERADLYISSGSILQDVVFAEGSDGYIWATYVESDPFGKTNPDSDLFFVGSPQVIAPYDADVVDMLDAPLLGGLGGAAGPALGLGLALLGAGLLNGGGGGGGDGDGDEGVDVQLDASIKSEPYIVINEESYPDGFEVFGTGTVGGTVTVNIDGVEKTATVDANGDWSVTYDGGDIPEGTYTETISAIIEVTNDNGDVLTDADSGKVIVDTELTVTLDAVTGDDFVNEAEVGAGITLTGKVEANSTVTVNIDGTEYDATVTGTTWSLDLPDGVVNYGNYTESVTVTAVDSFDNVEVITGSFVVDSSTFITIDAIEAGADDVLNAAEASGGAVVTGTAEAGATVTVILNPTSSNAMTLSSTADGQTNVTKTTTADADGNWSVSYTTSELPDGEGNVKVNATAEDAAGNTASTSTDLDYDTVIELTHDNGPVGGDGIVNADEQSGAIVVTGLVDVGSTVNVTLGGETLTTTSTDGTWSVTFPAGTLPTGQGITADLTVDATDPAGNTAQLKETIEIDTIVDPLAIDPVEGDNIINAEERADGIVISGEVEEGSTVQVTFDGITKDAVVDGTTWTVEYDADEVRTGEYDTEVTVVATDKNGNVGTVSEDITVDTIAPDTPIVNSADQDRNYLRSVGVLNQPDTLQIYELDDTGTVTKLEIEDEYDARYDEIDLIPTTPIADGAQLVLQAEDAAGNVGAGLFVKSVNGNNTIDLDNPGLEQFDLTSIDLQFADNATLTMTGTDVVRLTGEDNTLTIFGDTDDTLSISGAVATGQTAVVDQKSFTEYELGDSSTLLIQDDINVVI</sequence>
<feature type="region of interest" description="Disordered" evidence="1">
    <location>
        <begin position="431"/>
        <end position="450"/>
    </location>
</feature>
<protein>
    <recommendedName>
        <fullName evidence="4">Ig-like domain (Group 3)</fullName>
    </recommendedName>
</protein>
<dbReference type="InterPro" id="IPR039329">
    <property type="entry name" value="SIAE"/>
</dbReference>
<evidence type="ECO:0000313" key="3">
    <source>
        <dbReference type="Proteomes" id="UP000709466"/>
    </source>
</evidence>
<proteinExistence type="predicted"/>
<dbReference type="NCBIfam" id="NF033510">
    <property type="entry name" value="Ca_tandemer"/>
    <property type="match status" value="5"/>
</dbReference>
<evidence type="ECO:0000313" key="2">
    <source>
        <dbReference type="EMBL" id="NIY71355.1"/>
    </source>
</evidence>
<dbReference type="PANTHER" id="PTHR22901:SF0">
    <property type="entry name" value="SIALATE O-ACETYLESTERASE"/>
    <property type="match status" value="1"/>
</dbReference>
<dbReference type="EMBL" id="JAATOP010000001">
    <property type="protein sequence ID" value="NIY71355.1"/>
    <property type="molecule type" value="Genomic_DNA"/>
</dbReference>
<evidence type="ECO:0000256" key="1">
    <source>
        <dbReference type="SAM" id="MobiDB-lite"/>
    </source>
</evidence>
<comment type="caution">
    <text evidence="2">The sequence shown here is derived from an EMBL/GenBank/DDBJ whole genome shotgun (WGS) entry which is preliminary data.</text>
</comment>
<organism evidence="2 3">
    <name type="scientific">Marivivens donghaensis</name>
    <dbReference type="NCBI Taxonomy" id="1699413"/>
    <lineage>
        <taxon>Bacteria</taxon>
        <taxon>Pseudomonadati</taxon>
        <taxon>Pseudomonadota</taxon>
        <taxon>Alphaproteobacteria</taxon>
        <taxon>Rhodobacterales</taxon>
        <taxon>Paracoccaceae</taxon>
        <taxon>Marivivens group</taxon>
        <taxon>Marivivens</taxon>
    </lineage>
</organism>
<keyword evidence="3" id="KW-1185">Reference proteome</keyword>
<gene>
    <name evidence="2" type="ORF">HCZ30_02780</name>
</gene>
<dbReference type="RefSeq" id="WP_167636230.1">
    <property type="nucleotide sequence ID" value="NZ_JAATOP010000001.1"/>
</dbReference>
<reference evidence="2 3" key="1">
    <citation type="submission" date="2020-03" db="EMBL/GenBank/DDBJ databases">
        <title>Bacterial isolates of synthetic phycosphere.</title>
        <authorList>
            <person name="Fu H."/>
            <person name="Moran M.A."/>
        </authorList>
    </citation>
    <scope>NUCLEOTIDE SEQUENCE [LARGE SCALE GENOMIC DNA]</scope>
    <source>
        <strain evidence="2 3">HF1</strain>
    </source>
</reference>
<dbReference type="PANTHER" id="PTHR22901">
    <property type="entry name" value="SIALATE O-ACETYLESTERASE"/>
    <property type="match status" value="1"/>
</dbReference>
<accession>A0ABX0VU63</accession>
<dbReference type="InterPro" id="IPR013783">
    <property type="entry name" value="Ig-like_fold"/>
</dbReference>
<dbReference type="Proteomes" id="UP000709466">
    <property type="component" value="Unassembled WGS sequence"/>
</dbReference>
<evidence type="ECO:0008006" key="4">
    <source>
        <dbReference type="Google" id="ProtNLM"/>
    </source>
</evidence>